<organism evidence="1 2">
    <name type="scientific">Bradyrhizobium erythrophlei</name>
    <dbReference type="NCBI Taxonomy" id="1437360"/>
    <lineage>
        <taxon>Bacteria</taxon>
        <taxon>Pseudomonadati</taxon>
        <taxon>Pseudomonadota</taxon>
        <taxon>Alphaproteobacteria</taxon>
        <taxon>Hyphomicrobiales</taxon>
        <taxon>Nitrobacteraceae</taxon>
        <taxon>Bradyrhizobium</taxon>
    </lineage>
</organism>
<dbReference type="AlphaFoldDB" id="A0A1M5QH41"/>
<evidence type="ECO:0008006" key="3">
    <source>
        <dbReference type="Google" id="ProtNLM"/>
    </source>
</evidence>
<dbReference type="EMBL" id="LT670818">
    <property type="protein sequence ID" value="SHH13412.1"/>
    <property type="molecule type" value="Genomic_DNA"/>
</dbReference>
<dbReference type="Proteomes" id="UP000190675">
    <property type="component" value="Chromosome I"/>
</dbReference>
<dbReference type="OrthoDB" id="8139804at2"/>
<sequence length="207" mass="23442">MQFESANPSVVRSIRQRDLLNTWLRALVRPHPLPRVADYQPECIADELPDMMRFDVEGSGDGARFVITQEGATLTKAYGNEHIDPVRRTNRYLDDAIGPERYERVVTLYRTCLACKRPTYSISMVQDPDGKDVQYERLLLPFGSADSVEQIVGSYKAISIEGHFKVSNLMGIRPRAVPEIILRAIIDQDIVRGSTHIRAAEDIVELE</sequence>
<gene>
    <name evidence="1" type="ORF">SAMN05444169_5937</name>
</gene>
<proteinExistence type="predicted"/>
<accession>A0A1M5QH41</accession>
<name>A0A1M5QH41_9BRAD</name>
<protein>
    <recommendedName>
        <fullName evidence="3">PAS domain-containing protein</fullName>
    </recommendedName>
</protein>
<evidence type="ECO:0000313" key="1">
    <source>
        <dbReference type="EMBL" id="SHH13412.1"/>
    </source>
</evidence>
<reference evidence="1 2" key="1">
    <citation type="submission" date="2016-11" db="EMBL/GenBank/DDBJ databases">
        <authorList>
            <person name="Jaros S."/>
            <person name="Januszkiewicz K."/>
            <person name="Wedrychowicz H."/>
        </authorList>
    </citation>
    <scope>NUCLEOTIDE SEQUENCE [LARGE SCALE GENOMIC DNA]</scope>
    <source>
        <strain evidence="1 2">GAS242</strain>
    </source>
</reference>
<evidence type="ECO:0000313" key="2">
    <source>
        <dbReference type="Proteomes" id="UP000190675"/>
    </source>
</evidence>
<dbReference type="RefSeq" id="WP_079568979.1">
    <property type="nucleotide sequence ID" value="NZ_LT670818.1"/>
</dbReference>